<dbReference type="SUPFAM" id="SSF74653">
    <property type="entry name" value="TolA/TonB C-terminal domain"/>
    <property type="match status" value="1"/>
</dbReference>
<evidence type="ECO:0000256" key="8">
    <source>
        <dbReference type="ARBA" id="ARBA00022989"/>
    </source>
</evidence>
<comment type="subcellular location">
    <subcellularLocation>
        <location evidence="1">Cell inner membrane</location>
        <topology evidence="1">Single-pass membrane protein</topology>
        <orientation evidence="1">Periplasmic side</orientation>
    </subcellularLocation>
</comment>
<dbReference type="InterPro" id="IPR051045">
    <property type="entry name" value="TonB-dependent_transducer"/>
</dbReference>
<dbReference type="PANTHER" id="PTHR33446:SF2">
    <property type="entry name" value="PROTEIN TONB"/>
    <property type="match status" value="1"/>
</dbReference>
<evidence type="ECO:0000256" key="3">
    <source>
        <dbReference type="ARBA" id="ARBA00022448"/>
    </source>
</evidence>
<evidence type="ECO:0000256" key="2">
    <source>
        <dbReference type="ARBA" id="ARBA00006555"/>
    </source>
</evidence>
<dbReference type="GO" id="GO:0055085">
    <property type="term" value="P:transmembrane transport"/>
    <property type="evidence" value="ECO:0007669"/>
    <property type="project" value="InterPro"/>
</dbReference>
<evidence type="ECO:0000313" key="11">
    <source>
        <dbReference type="EMBL" id="TDQ27732.1"/>
    </source>
</evidence>
<dbReference type="GO" id="GO:0015031">
    <property type="term" value="P:protein transport"/>
    <property type="evidence" value="ECO:0007669"/>
    <property type="project" value="UniProtKB-KW"/>
</dbReference>
<sequence>MRTLIFIITAFFTISISFSQQKCESPNENIQDINSISITKCSINDVKESLESEEVKEISVRKKRHRKLRKVSAISATSNQIDQIDNEKELVEELSVKNDILMSLNKVPFHLVEQIPLFEECKKTPILKQSKCFEQQMTKHIVKNFDYPKKAIQKGIEGKVLVQFTIDKEGNIIDIKKKGPQNGGLLETEAHRLISSLPKFIPGTHKGNLVNVKYALPIIFKAPKR</sequence>
<dbReference type="OrthoDB" id="1522859at2"/>
<evidence type="ECO:0000256" key="9">
    <source>
        <dbReference type="ARBA" id="ARBA00023136"/>
    </source>
</evidence>
<keyword evidence="4" id="KW-1003">Cell membrane</keyword>
<dbReference type="InterPro" id="IPR037682">
    <property type="entry name" value="TonB_C"/>
</dbReference>
<evidence type="ECO:0000256" key="4">
    <source>
        <dbReference type="ARBA" id="ARBA00022475"/>
    </source>
</evidence>
<organism evidence="11 12">
    <name type="scientific">Tenacibaculum caenipelagi</name>
    <dbReference type="NCBI Taxonomy" id="1325435"/>
    <lineage>
        <taxon>Bacteria</taxon>
        <taxon>Pseudomonadati</taxon>
        <taxon>Bacteroidota</taxon>
        <taxon>Flavobacteriia</taxon>
        <taxon>Flavobacteriales</taxon>
        <taxon>Flavobacteriaceae</taxon>
        <taxon>Tenacibaculum</taxon>
    </lineage>
</organism>
<dbReference type="AlphaFoldDB" id="A0A4R6THE9"/>
<comment type="similarity">
    <text evidence="2">Belongs to the TonB family.</text>
</comment>
<evidence type="ECO:0000313" key="12">
    <source>
        <dbReference type="Proteomes" id="UP000295390"/>
    </source>
</evidence>
<comment type="caution">
    <text evidence="11">The sequence shown here is derived from an EMBL/GenBank/DDBJ whole genome shotgun (WGS) entry which is preliminary data.</text>
</comment>
<accession>A0A4R6THE9</accession>
<dbReference type="RefSeq" id="WP_133535708.1">
    <property type="nucleotide sequence ID" value="NZ_SNYH01000003.1"/>
</dbReference>
<dbReference type="GO" id="GO:0098797">
    <property type="term" value="C:plasma membrane protein complex"/>
    <property type="evidence" value="ECO:0007669"/>
    <property type="project" value="TreeGrafter"/>
</dbReference>
<evidence type="ECO:0000256" key="5">
    <source>
        <dbReference type="ARBA" id="ARBA00022519"/>
    </source>
</evidence>
<dbReference type="EMBL" id="SNYH01000003">
    <property type="protein sequence ID" value="TDQ27732.1"/>
    <property type="molecule type" value="Genomic_DNA"/>
</dbReference>
<reference evidence="11 12" key="1">
    <citation type="submission" date="2019-03" db="EMBL/GenBank/DDBJ databases">
        <title>Genomic Encyclopedia of Type Strains, Phase III (KMG-III): the genomes of soil and plant-associated and newly described type strains.</title>
        <authorList>
            <person name="Whitman W."/>
        </authorList>
    </citation>
    <scope>NUCLEOTIDE SEQUENCE [LARGE SCALE GENOMIC DNA]</scope>
    <source>
        <strain evidence="11 12">CECT 8283</strain>
    </source>
</reference>
<feature type="domain" description="TonB C-terminal" evidence="10">
    <location>
        <begin position="132"/>
        <end position="225"/>
    </location>
</feature>
<dbReference type="PROSITE" id="PS52015">
    <property type="entry name" value="TONB_CTD"/>
    <property type="match status" value="1"/>
</dbReference>
<dbReference type="GO" id="GO:0031992">
    <property type="term" value="F:energy transducer activity"/>
    <property type="evidence" value="ECO:0007669"/>
    <property type="project" value="TreeGrafter"/>
</dbReference>
<keyword evidence="9" id="KW-0472">Membrane</keyword>
<keyword evidence="8" id="KW-1133">Transmembrane helix</keyword>
<protein>
    <submittedName>
        <fullName evidence="11">TonB family protein</fullName>
    </submittedName>
</protein>
<dbReference type="Proteomes" id="UP000295390">
    <property type="component" value="Unassembled WGS sequence"/>
</dbReference>
<evidence type="ECO:0000256" key="1">
    <source>
        <dbReference type="ARBA" id="ARBA00004383"/>
    </source>
</evidence>
<name>A0A4R6THE9_9FLAO</name>
<keyword evidence="6" id="KW-0812">Transmembrane</keyword>
<evidence type="ECO:0000256" key="7">
    <source>
        <dbReference type="ARBA" id="ARBA00022927"/>
    </source>
</evidence>
<dbReference type="Gene3D" id="3.30.1150.10">
    <property type="match status" value="1"/>
</dbReference>
<dbReference type="NCBIfam" id="TIGR01352">
    <property type="entry name" value="tonB_Cterm"/>
    <property type="match status" value="1"/>
</dbReference>
<keyword evidence="3" id="KW-0813">Transport</keyword>
<dbReference type="InterPro" id="IPR006260">
    <property type="entry name" value="TonB/TolA_C"/>
</dbReference>
<evidence type="ECO:0000256" key="6">
    <source>
        <dbReference type="ARBA" id="ARBA00022692"/>
    </source>
</evidence>
<evidence type="ECO:0000259" key="10">
    <source>
        <dbReference type="PROSITE" id="PS52015"/>
    </source>
</evidence>
<keyword evidence="7" id="KW-0653">Protein transport</keyword>
<keyword evidence="5" id="KW-0997">Cell inner membrane</keyword>
<proteinExistence type="inferred from homology"/>
<keyword evidence="12" id="KW-1185">Reference proteome</keyword>
<dbReference type="Pfam" id="PF03544">
    <property type="entry name" value="TonB_C"/>
    <property type="match status" value="1"/>
</dbReference>
<dbReference type="PANTHER" id="PTHR33446">
    <property type="entry name" value="PROTEIN TONB-RELATED"/>
    <property type="match status" value="1"/>
</dbReference>
<gene>
    <name evidence="11" type="ORF">DFQ07_1583</name>
</gene>